<evidence type="ECO:0000256" key="4">
    <source>
        <dbReference type="RuleBase" id="RU362030"/>
    </source>
</evidence>
<dbReference type="NCBIfam" id="TIGR00027">
    <property type="entry name" value="mthyl_TIGR00027"/>
    <property type="match status" value="1"/>
</dbReference>
<dbReference type="SUPFAM" id="SSF53335">
    <property type="entry name" value="S-adenosyl-L-methionine-dependent methyltransferases"/>
    <property type="match status" value="1"/>
</dbReference>
<evidence type="ECO:0000256" key="2">
    <source>
        <dbReference type="ARBA" id="ARBA00022603"/>
    </source>
</evidence>
<gene>
    <name evidence="5" type="ORF">GRH90_21090</name>
</gene>
<dbReference type="InterPro" id="IPR011610">
    <property type="entry name" value="SAM_mthyl_Trfase_ML2640-like"/>
</dbReference>
<sequence length="305" mass="34351">MSKKKLFYSSTAEMTCLFRAQSFGEQRKQFKGDDFIAVMICSALNSFLSMMHKSFPPGSDIFNSLAPPGAYEYISARTNFLDNLFRTLPMECRQVFILGAGFDSRACRFQQQLKNCQVYECDHPDMQQTKLAIFKKIDIDFPDNVHFVAVDFSRQSLSDAFAQHDIPRGENCFFVLEGLTYYLDPPRVADIFAAISAHGCPGSQVFFDFPDAGVITGENDNHDSQACAEEVKKLGEIWKFGIAPGMAAQFLGKFNFDIIELLTSDEMEQRYFTDENHHRLAKVMSSLTLALAQRARTGSTPGHGR</sequence>
<proteinExistence type="inferred from homology"/>
<accession>A0A845SJY6</accession>
<dbReference type="RefSeq" id="WP_162367939.1">
    <property type="nucleotide sequence ID" value="NZ_WUBS01000017.1"/>
</dbReference>
<evidence type="ECO:0000313" key="5">
    <source>
        <dbReference type="EMBL" id="NDL65230.1"/>
    </source>
</evidence>
<dbReference type="AlphaFoldDB" id="A0A845SJY6"/>
<keyword evidence="2 4" id="KW-0489">Methyltransferase</keyword>
<dbReference type="PANTHER" id="PTHR43619">
    <property type="entry name" value="S-ADENOSYL-L-METHIONINE-DEPENDENT METHYLTRANSFERASE YKTD-RELATED"/>
    <property type="match status" value="1"/>
</dbReference>
<comment type="similarity">
    <text evidence="1 4">Belongs to the UPF0677 family.</text>
</comment>
<keyword evidence="3 5" id="KW-0808">Transferase</keyword>
<dbReference type="PANTHER" id="PTHR43619:SF2">
    <property type="entry name" value="S-ADENOSYL-L-METHIONINE-DEPENDENT METHYLTRANSFERASES SUPERFAMILY PROTEIN"/>
    <property type="match status" value="1"/>
</dbReference>
<dbReference type="Proteomes" id="UP000461443">
    <property type="component" value="Unassembled WGS sequence"/>
</dbReference>
<keyword evidence="6" id="KW-1185">Reference proteome</keyword>
<organism evidence="5 6">
    <name type="scientific">Acerihabitans arboris</name>
    <dbReference type="NCBI Taxonomy" id="2691583"/>
    <lineage>
        <taxon>Bacteria</taxon>
        <taxon>Pseudomonadati</taxon>
        <taxon>Pseudomonadota</taxon>
        <taxon>Gammaproteobacteria</taxon>
        <taxon>Enterobacterales</taxon>
        <taxon>Pectobacteriaceae</taxon>
        <taxon>Acerihabitans</taxon>
    </lineage>
</organism>
<dbReference type="Pfam" id="PF04072">
    <property type="entry name" value="LCM"/>
    <property type="match status" value="1"/>
</dbReference>
<name>A0A845SJY6_9GAMM</name>
<comment type="function">
    <text evidence="4">Exhibits S-adenosyl-L-methionine-dependent methyltransferase activity.</text>
</comment>
<dbReference type="EMBL" id="WUBS01000017">
    <property type="protein sequence ID" value="NDL65230.1"/>
    <property type="molecule type" value="Genomic_DNA"/>
</dbReference>
<reference evidence="5 6" key="2">
    <citation type="submission" date="2020-02" db="EMBL/GenBank/DDBJ databases">
        <title>The new genus of Enterobacteriales.</title>
        <authorList>
            <person name="Kim I.S."/>
        </authorList>
    </citation>
    <scope>NUCLEOTIDE SEQUENCE [LARGE SCALE GENOMIC DNA]</scope>
    <source>
        <strain evidence="5 6">SAP-6</strain>
    </source>
</reference>
<comment type="caution">
    <text evidence="5">The sequence shown here is derived from an EMBL/GenBank/DDBJ whole genome shotgun (WGS) entry which is preliminary data.</text>
</comment>
<evidence type="ECO:0000313" key="6">
    <source>
        <dbReference type="Proteomes" id="UP000461443"/>
    </source>
</evidence>
<dbReference type="EC" id="2.1.1.-" evidence="4"/>
<keyword evidence="4" id="KW-0949">S-adenosyl-L-methionine</keyword>
<protein>
    <recommendedName>
        <fullName evidence="4">S-adenosyl-L-methionine-dependent methyltransferase</fullName>
        <ecNumber evidence="4">2.1.1.-</ecNumber>
    </recommendedName>
</protein>
<dbReference type="InterPro" id="IPR007213">
    <property type="entry name" value="Ppm1/Ppm2/Tcmp"/>
</dbReference>
<evidence type="ECO:0000256" key="3">
    <source>
        <dbReference type="ARBA" id="ARBA00022679"/>
    </source>
</evidence>
<dbReference type="GO" id="GO:0008168">
    <property type="term" value="F:methyltransferase activity"/>
    <property type="evidence" value="ECO:0007669"/>
    <property type="project" value="UniProtKB-UniRule"/>
</dbReference>
<evidence type="ECO:0000256" key="1">
    <source>
        <dbReference type="ARBA" id="ARBA00008138"/>
    </source>
</evidence>
<dbReference type="GO" id="GO:0032259">
    <property type="term" value="P:methylation"/>
    <property type="evidence" value="ECO:0007669"/>
    <property type="project" value="UniProtKB-KW"/>
</dbReference>
<dbReference type="Gene3D" id="3.40.50.150">
    <property type="entry name" value="Vaccinia Virus protein VP39"/>
    <property type="match status" value="1"/>
</dbReference>
<dbReference type="InterPro" id="IPR029063">
    <property type="entry name" value="SAM-dependent_MTases_sf"/>
</dbReference>
<reference evidence="5 6" key="1">
    <citation type="submission" date="2019-12" db="EMBL/GenBank/DDBJ databases">
        <authorList>
            <person name="Lee S.D."/>
        </authorList>
    </citation>
    <scope>NUCLEOTIDE SEQUENCE [LARGE SCALE GENOMIC DNA]</scope>
    <source>
        <strain evidence="5 6">SAP-6</strain>
    </source>
</reference>